<dbReference type="OrthoDB" id="9781333at2"/>
<sequence>MGSWFDTIGTWLFKYPPRAFARGEFVTAPVLPVGLLAGMALLLLAVVVVTHGRLRTLSVQDRVILGTLRALSLAALIACLFRPGLVTAAAVPQRNVLAVLFDDSRSMRIADAGTGRDTTTRVSAVQQRFADSSALVRALSARFAVRRFRFAASATPVRSSAEVQALGTRSDLAQSLDDAREDLEGMPLAGVVLISDGADNGTASLDDALLALRARRVPVYTVGVGQERFARDIAIERVQAPRRLLSGAAGVVEVDVRVRGMDNARVPLTLEADGRVVATETVQPPARGDLSTVRVRIPPLPTGVHRLAVRVRPLPTEIVTQNNEWQTSLEVRAGPDRVLYVEGEPRPEFAFLRRAVNEDSAVQVVGLMRSAERKYLRLGVRDSLELLNGFPATRDELFTYRAIILGSVEAAFFTGEQLRMLADFVSVRGGGLLVLGGRASLGEGGFAGTPLADALPLTMTRGEINAEGPALPVQVRPTRAGEIHPALQLRESLMASRQRWDSLPPLTTVNQLGSLRAGATLLLSGRSEGGRSDIPVLAWQRYGRGMSAVFGAQDSWLWRMDAAIPVEDQTHQTFWRQMIRWLVDDVPAPFDVTATPTRVAPGEAVVLRAQLASPQFEDINDAQVSAIVTGPAGTSEVFSLEWSLRDDGSYSARFTPRDTGRYTVDAVARTGRDSLQAVTTTVLVDERGADVAQAELRAPLLRRIAEETGGVYYPLAEAAALADDATFTNAGVTVREAKDLWDMPAVFLLVALLLAAEWGYRRWRGLA</sequence>
<dbReference type="SUPFAM" id="SSF52317">
    <property type="entry name" value="Class I glutamine amidotransferase-like"/>
    <property type="match status" value="1"/>
</dbReference>
<keyword evidence="1" id="KW-0812">Transmembrane</keyword>
<dbReference type="InterPro" id="IPR036465">
    <property type="entry name" value="vWFA_dom_sf"/>
</dbReference>
<feature type="transmembrane region" description="Helical" evidence="1">
    <location>
        <begin position="30"/>
        <end position="51"/>
    </location>
</feature>
<evidence type="ECO:0000256" key="1">
    <source>
        <dbReference type="SAM" id="Phobius"/>
    </source>
</evidence>
<dbReference type="Proteomes" id="UP000076404">
    <property type="component" value="Chromosome"/>
</dbReference>
<dbReference type="Gene3D" id="2.60.40.10">
    <property type="entry name" value="Immunoglobulins"/>
    <property type="match status" value="1"/>
</dbReference>
<dbReference type="EMBL" id="CP011454">
    <property type="protein sequence ID" value="AMW05862.1"/>
    <property type="molecule type" value="Genomic_DNA"/>
</dbReference>
<protein>
    <recommendedName>
        <fullName evidence="4">Glutamine amidotransferase domain-containing protein</fullName>
    </recommendedName>
</protein>
<reference evidence="2 3" key="2">
    <citation type="journal article" date="2016" name="Environ. Microbiol. Rep.">
        <title>Metagenomic evidence for the presence of phototrophic Gemmatimonadetes bacteria in diverse environments.</title>
        <authorList>
            <person name="Zeng Y."/>
            <person name="Baumbach J."/>
            <person name="Barbosa E.G."/>
            <person name="Azevedo V."/>
            <person name="Zhang C."/>
            <person name="Koblizek M."/>
        </authorList>
    </citation>
    <scope>NUCLEOTIDE SEQUENCE [LARGE SCALE GENOMIC DNA]</scope>
    <source>
        <strain evidence="2 3">AP64</strain>
    </source>
</reference>
<dbReference type="Gene3D" id="3.40.50.410">
    <property type="entry name" value="von Willebrand factor, type A domain"/>
    <property type="match status" value="1"/>
</dbReference>
<dbReference type="PROSITE" id="PS50194">
    <property type="entry name" value="FILAMIN_REPEAT"/>
    <property type="match status" value="1"/>
</dbReference>
<dbReference type="CDD" id="cd00198">
    <property type="entry name" value="vWFA"/>
    <property type="match status" value="1"/>
</dbReference>
<dbReference type="RefSeq" id="WP_026848419.1">
    <property type="nucleotide sequence ID" value="NZ_CP011454.1"/>
</dbReference>
<dbReference type="InterPro" id="IPR029062">
    <property type="entry name" value="Class_I_gatase-like"/>
</dbReference>
<accession>A0A143BMX0</accession>
<dbReference type="Gene3D" id="3.40.50.880">
    <property type="match status" value="1"/>
</dbReference>
<keyword evidence="1" id="KW-0472">Membrane</keyword>
<name>A0A143BMX0_9BACT</name>
<dbReference type="InterPro" id="IPR013783">
    <property type="entry name" value="Ig-like_fold"/>
</dbReference>
<dbReference type="eggNOG" id="COG2304">
    <property type="taxonomic scope" value="Bacteria"/>
</dbReference>
<dbReference type="STRING" id="1379270.GEMMAAP_15820"/>
<dbReference type="AlphaFoldDB" id="A0A143BMX0"/>
<gene>
    <name evidence="2" type="ORF">GEMMAAP_15820</name>
</gene>
<keyword evidence="3" id="KW-1185">Reference proteome</keyword>
<dbReference type="eggNOG" id="COG5426">
    <property type="taxonomic scope" value="Bacteria"/>
</dbReference>
<evidence type="ECO:0000313" key="2">
    <source>
        <dbReference type="EMBL" id="AMW05862.1"/>
    </source>
</evidence>
<evidence type="ECO:0000313" key="3">
    <source>
        <dbReference type="Proteomes" id="UP000076404"/>
    </source>
</evidence>
<dbReference type="KEGG" id="gph:GEMMAAP_15820"/>
<feature type="transmembrane region" description="Helical" evidence="1">
    <location>
        <begin position="63"/>
        <end position="85"/>
    </location>
</feature>
<dbReference type="InterPro" id="IPR017868">
    <property type="entry name" value="Filamin/ABP280_repeat-like"/>
</dbReference>
<organism evidence="2 3">
    <name type="scientific">Gemmatimonas phototrophica</name>
    <dbReference type="NCBI Taxonomy" id="1379270"/>
    <lineage>
        <taxon>Bacteria</taxon>
        <taxon>Pseudomonadati</taxon>
        <taxon>Gemmatimonadota</taxon>
        <taxon>Gemmatimonadia</taxon>
        <taxon>Gemmatimonadales</taxon>
        <taxon>Gemmatimonadaceae</taxon>
        <taxon>Gemmatimonas</taxon>
    </lineage>
</organism>
<dbReference type="PANTHER" id="PTHR37947">
    <property type="entry name" value="BLL2462 PROTEIN"/>
    <property type="match status" value="1"/>
</dbReference>
<dbReference type="PANTHER" id="PTHR37947:SF1">
    <property type="entry name" value="BLL2462 PROTEIN"/>
    <property type="match status" value="1"/>
</dbReference>
<dbReference type="SUPFAM" id="SSF53300">
    <property type="entry name" value="vWA-like"/>
    <property type="match status" value="1"/>
</dbReference>
<evidence type="ECO:0008006" key="4">
    <source>
        <dbReference type="Google" id="ProtNLM"/>
    </source>
</evidence>
<proteinExistence type="predicted"/>
<reference evidence="2 3" key="1">
    <citation type="journal article" date="2014" name="Proc. Natl. Acad. Sci. U.S.A.">
        <title>Functional type 2 photosynthetic reaction centers found in the rare bacterial phylum Gemmatimonadetes.</title>
        <authorList>
            <person name="Zeng Y."/>
            <person name="Feng F."/>
            <person name="Medova H."/>
            <person name="Dean J."/>
            <person name="Koblizek M."/>
        </authorList>
    </citation>
    <scope>NUCLEOTIDE SEQUENCE [LARGE SCALE GENOMIC DNA]</scope>
    <source>
        <strain evidence="2 3">AP64</strain>
    </source>
</reference>
<keyword evidence="1" id="KW-1133">Transmembrane helix</keyword>